<evidence type="ECO:0000256" key="1">
    <source>
        <dbReference type="ARBA" id="ARBA00010088"/>
    </source>
</evidence>
<feature type="domain" description="Peptidase S33 tripeptidyl aminopeptidase-like C-terminal" evidence="5">
    <location>
        <begin position="422"/>
        <end position="510"/>
    </location>
</feature>
<name>A0AAD7FVK1_MYCRO</name>
<dbReference type="EMBL" id="JARKIE010000394">
    <property type="protein sequence ID" value="KAJ7645749.1"/>
    <property type="molecule type" value="Genomic_DNA"/>
</dbReference>
<evidence type="ECO:0000259" key="5">
    <source>
        <dbReference type="Pfam" id="PF08386"/>
    </source>
</evidence>
<gene>
    <name evidence="6" type="ORF">B0H17DRAFT_1339003</name>
</gene>
<dbReference type="InterPro" id="IPR051601">
    <property type="entry name" value="Serine_prot/Carboxylest_S33"/>
</dbReference>
<dbReference type="InterPro" id="IPR000073">
    <property type="entry name" value="AB_hydrolase_1"/>
</dbReference>
<dbReference type="SUPFAM" id="SSF53474">
    <property type="entry name" value="alpha/beta-Hydrolases"/>
    <property type="match status" value="1"/>
</dbReference>
<dbReference type="PANTHER" id="PTHR43248">
    <property type="entry name" value="2-SUCCINYL-6-HYDROXY-2,4-CYCLOHEXADIENE-1-CARBOXYLATE SYNTHASE"/>
    <property type="match status" value="1"/>
</dbReference>
<keyword evidence="2 6" id="KW-0378">Hydrolase</keyword>
<proteinExistence type="inferred from homology"/>
<dbReference type="Proteomes" id="UP001221757">
    <property type="component" value="Unassembled WGS sequence"/>
</dbReference>
<dbReference type="Pfam" id="PF08386">
    <property type="entry name" value="Abhydrolase_4"/>
    <property type="match status" value="1"/>
</dbReference>
<evidence type="ECO:0000313" key="6">
    <source>
        <dbReference type="EMBL" id="KAJ7645749.1"/>
    </source>
</evidence>
<feature type="signal peptide" evidence="3">
    <location>
        <begin position="1"/>
        <end position="19"/>
    </location>
</feature>
<dbReference type="PANTHER" id="PTHR43248:SF25">
    <property type="entry name" value="AB HYDROLASE-1 DOMAIN-CONTAINING PROTEIN-RELATED"/>
    <property type="match status" value="1"/>
</dbReference>
<organism evidence="6 7">
    <name type="scientific">Mycena rosella</name>
    <name type="common">Pink bonnet</name>
    <name type="synonym">Agaricus rosellus</name>
    <dbReference type="NCBI Taxonomy" id="1033263"/>
    <lineage>
        <taxon>Eukaryota</taxon>
        <taxon>Fungi</taxon>
        <taxon>Dikarya</taxon>
        <taxon>Basidiomycota</taxon>
        <taxon>Agaricomycotina</taxon>
        <taxon>Agaricomycetes</taxon>
        <taxon>Agaricomycetidae</taxon>
        <taxon>Agaricales</taxon>
        <taxon>Marasmiineae</taxon>
        <taxon>Mycenaceae</taxon>
        <taxon>Mycena</taxon>
    </lineage>
</organism>
<keyword evidence="3" id="KW-0732">Signal</keyword>
<evidence type="ECO:0000256" key="2">
    <source>
        <dbReference type="ARBA" id="ARBA00022801"/>
    </source>
</evidence>
<evidence type="ECO:0000256" key="3">
    <source>
        <dbReference type="SAM" id="SignalP"/>
    </source>
</evidence>
<keyword evidence="7" id="KW-1185">Reference proteome</keyword>
<comment type="caution">
    <text evidence="6">The sequence shown here is derived from an EMBL/GenBank/DDBJ whole genome shotgun (WGS) entry which is preliminary data.</text>
</comment>
<dbReference type="Gene3D" id="3.40.50.1820">
    <property type="entry name" value="alpha/beta hydrolase"/>
    <property type="match status" value="1"/>
</dbReference>
<accession>A0AAD7FVK1</accession>
<dbReference type="InterPro" id="IPR013595">
    <property type="entry name" value="Pept_S33_TAP-like_C"/>
</dbReference>
<dbReference type="AlphaFoldDB" id="A0AAD7FVK1"/>
<dbReference type="Pfam" id="PF00561">
    <property type="entry name" value="Abhydrolase_1"/>
    <property type="match status" value="1"/>
</dbReference>
<feature type="domain" description="AB hydrolase-1" evidence="4">
    <location>
        <begin position="81"/>
        <end position="269"/>
    </location>
</feature>
<protein>
    <submittedName>
        <fullName evidence="6">Alpha/Beta hydrolase protein</fullName>
    </submittedName>
</protein>
<comment type="similarity">
    <text evidence="1">Belongs to the peptidase S33 family.</text>
</comment>
<dbReference type="InterPro" id="IPR029058">
    <property type="entry name" value="AB_hydrolase_fold"/>
</dbReference>
<evidence type="ECO:0000313" key="7">
    <source>
        <dbReference type="Proteomes" id="UP001221757"/>
    </source>
</evidence>
<sequence>MLSSTLLLFAILHLPIALGASEFDWQKHKASTKLTWAPCYDGFECTRLQVPLDYTAPKNGTASIAVVRFRSTSPKSEYRGPLLFNPGGPGGSGVDAVVGAGPAFAAVFGPEFDIVGFDPRGVSYSTPAISFFKTDVERELLIPTVPNIVYPSLNASSNTLSQEWARWQLVGQLAVARDEGGYLQHMTTDNIARDMLQITEAFGYAKLQYWGISYGSVLGATFASLFPDKIGRLIIDGVEDMDGYYSGNTTFEMRDTDKAMQTFFDGCAAAGPADCAFHAPSASQISENLAALTSAIRDQPVPVITADSHGIVDFVVLRNAILNALFSPYDSFGVLAAGLAALAGGDAAPIYALNSVPTFECQYNASALPFHSNNLESYLTIAGGDAAAVNESIPQLQQFYENATKVSNFADLLASTRVLYSGWKIHRAGRFQGPVGAKNTSFPLLIVGNTVDPATPLAGAVKAVQAFPRSALLTLNAVGHTSLTAPSLCLYGYFRQYFINGTLPQPGTVCSVDATLFAPSSGNATERRDLETERLLEAGRTIGAVVRRGASRRV</sequence>
<evidence type="ECO:0000259" key="4">
    <source>
        <dbReference type="Pfam" id="PF00561"/>
    </source>
</evidence>
<dbReference type="GO" id="GO:0016787">
    <property type="term" value="F:hydrolase activity"/>
    <property type="evidence" value="ECO:0007669"/>
    <property type="project" value="UniProtKB-KW"/>
</dbReference>
<feature type="chain" id="PRO_5041905350" evidence="3">
    <location>
        <begin position="20"/>
        <end position="554"/>
    </location>
</feature>
<reference evidence="6" key="1">
    <citation type="submission" date="2023-03" db="EMBL/GenBank/DDBJ databases">
        <title>Massive genome expansion in bonnet fungi (Mycena s.s.) driven by repeated elements and novel gene families across ecological guilds.</title>
        <authorList>
            <consortium name="Lawrence Berkeley National Laboratory"/>
            <person name="Harder C.B."/>
            <person name="Miyauchi S."/>
            <person name="Viragh M."/>
            <person name="Kuo A."/>
            <person name="Thoen E."/>
            <person name="Andreopoulos B."/>
            <person name="Lu D."/>
            <person name="Skrede I."/>
            <person name="Drula E."/>
            <person name="Henrissat B."/>
            <person name="Morin E."/>
            <person name="Kohler A."/>
            <person name="Barry K."/>
            <person name="LaButti K."/>
            <person name="Morin E."/>
            <person name="Salamov A."/>
            <person name="Lipzen A."/>
            <person name="Mereny Z."/>
            <person name="Hegedus B."/>
            <person name="Baldrian P."/>
            <person name="Stursova M."/>
            <person name="Weitz H."/>
            <person name="Taylor A."/>
            <person name="Grigoriev I.V."/>
            <person name="Nagy L.G."/>
            <person name="Martin F."/>
            <person name="Kauserud H."/>
        </authorList>
    </citation>
    <scope>NUCLEOTIDE SEQUENCE</scope>
    <source>
        <strain evidence="6">CBHHK067</strain>
    </source>
</reference>